<dbReference type="Pfam" id="PF11563">
    <property type="entry name" value="Protoglobin"/>
    <property type="match status" value="1"/>
</dbReference>
<dbReference type="GO" id="GO:0019825">
    <property type="term" value="F:oxygen binding"/>
    <property type="evidence" value="ECO:0007669"/>
    <property type="project" value="InterPro"/>
</dbReference>
<feature type="transmembrane region" description="Helical" evidence="6">
    <location>
        <begin position="283"/>
        <end position="303"/>
    </location>
</feature>
<feature type="transmembrane region" description="Helical" evidence="6">
    <location>
        <begin position="215"/>
        <end position="238"/>
    </location>
</feature>
<protein>
    <recommendedName>
        <fullName evidence="7">Globin-sensor domain-containing protein</fullName>
    </recommendedName>
</protein>
<dbReference type="Pfam" id="PF06146">
    <property type="entry name" value="PsiE"/>
    <property type="match status" value="1"/>
</dbReference>
<comment type="subcellular location">
    <subcellularLocation>
        <location evidence="1">Cell membrane</location>
        <topology evidence="1">Multi-pass membrane protein</topology>
    </subcellularLocation>
</comment>
<dbReference type="eggNOG" id="COG3431">
    <property type="taxonomic scope" value="Bacteria"/>
</dbReference>
<dbReference type="RefSeq" id="WP_013536942.1">
    <property type="nucleotide sequence ID" value="NC_014926.1"/>
</dbReference>
<evidence type="ECO:0000256" key="6">
    <source>
        <dbReference type="SAM" id="Phobius"/>
    </source>
</evidence>
<dbReference type="InterPro" id="IPR020948">
    <property type="entry name" value="P_starv_induced_PsiE-like"/>
</dbReference>
<dbReference type="KEGG" id="tam:Theam_0183"/>
<evidence type="ECO:0000256" key="4">
    <source>
        <dbReference type="ARBA" id="ARBA00022989"/>
    </source>
</evidence>
<dbReference type="GO" id="GO:0020037">
    <property type="term" value="F:heme binding"/>
    <property type="evidence" value="ECO:0007669"/>
    <property type="project" value="InterPro"/>
</dbReference>
<sequence>MSLVSGVDYRDLEKLFLYFEIREKDVQNLRFLGNILLPYKKEFADAFYDNLMKFEDIKEYIPEEKLQRLKTTIQEWYEKLFSGKYDSEYLLYLLRIAKVHVEEGIPPHYIIVAMNFVSRFCTRRIAEFFAKKAREFFEHYRKEQDVVCDPARAEILEGFVLEEVFERMEDLTRSLRKILALNEDVLVSYYVDSELRTFLEAGKVERTVINFSKKFAIFMDIAILLGLMFLALFVIALFGIDISHFFHGNLAHGLIAAMGDLLILWTVLELLNSEIKFMLGGELAVSAFVSVALAATIREALVVSLEHNKPIEFKLGIGALIFILGIVYGIVKFFELKQSRRRGLK</sequence>
<evidence type="ECO:0000256" key="2">
    <source>
        <dbReference type="ARBA" id="ARBA00022475"/>
    </source>
</evidence>
<keyword evidence="9" id="KW-1185">Reference proteome</keyword>
<keyword evidence="2" id="KW-1003">Cell membrane</keyword>
<evidence type="ECO:0000313" key="8">
    <source>
        <dbReference type="EMBL" id="ADU96156.1"/>
    </source>
</evidence>
<organism evidence="8 9">
    <name type="scientific">Thermovibrio ammonificans (strain DSM 15698 / JCM 12110 / HB-1)</name>
    <dbReference type="NCBI Taxonomy" id="648996"/>
    <lineage>
        <taxon>Bacteria</taxon>
        <taxon>Pseudomonadati</taxon>
        <taxon>Aquificota</taxon>
        <taxon>Aquificia</taxon>
        <taxon>Desulfurobacteriales</taxon>
        <taxon>Desulfurobacteriaceae</taxon>
        <taxon>Thermovibrio</taxon>
    </lineage>
</organism>
<accession>E8T3M5</accession>
<dbReference type="InterPro" id="IPR009050">
    <property type="entry name" value="Globin-like_sf"/>
</dbReference>
<dbReference type="HOGENOM" id="CLU_080697_0_0_0"/>
<feature type="domain" description="Globin-sensor" evidence="7">
    <location>
        <begin position="10"/>
        <end position="194"/>
    </location>
</feature>
<keyword evidence="3 6" id="KW-0812">Transmembrane</keyword>
<evidence type="ECO:0000259" key="7">
    <source>
        <dbReference type="Pfam" id="PF11563"/>
    </source>
</evidence>
<dbReference type="OrthoDB" id="9774793at2"/>
<dbReference type="GO" id="GO:0005886">
    <property type="term" value="C:plasma membrane"/>
    <property type="evidence" value="ECO:0007669"/>
    <property type="project" value="UniProtKB-SubCell"/>
</dbReference>
<dbReference type="Gene3D" id="1.10.490.10">
    <property type="entry name" value="Globins"/>
    <property type="match status" value="1"/>
</dbReference>
<feature type="transmembrane region" description="Helical" evidence="6">
    <location>
        <begin position="250"/>
        <end position="271"/>
    </location>
</feature>
<dbReference type="InterPro" id="IPR012292">
    <property type="entry name" value="Globin/Proto"/>
</dbReference>
<proteinExistence type="predicted"/>
<evidence type="ECO:0000256" key="3">
    <source>
        <dbReference type="ARBA" id="ARBA00022692"/>
    </source>
</evidence>
<feature type="transmembrane region" description="Helical" evidence="6">
    <location>
        <begin position="315"/>
        <end position="334"/>
    </location>
</feature>
<reference evidence="8" key="1">
    <citation type="submission" date="2011-01" db="EMBL/GenBank/DDBJ databases">
        <title>Complete sequence of chromosome of Thermovibrio ammonificans HB-1.</title>
        <authorList>
            <consortium name="US DOE Joint Genome Institute"/>
            <person name="Lucas S."/>
            <person name="Copeland A."/>
            <person name="Lapidus A."/>
            <person name="Cheng J.-F."/>
            <person name="Goodwin L."/>
            <person name="Pitluck S."/>
            <person name="Davenport K."/>
            <person name="Detter J.C."/>
            <person name="Han C."/>
            <person name="Tapia R."/>
            <person name="Land M."/>
            <person name="Hauser L."/>
            <person name="Kyrpides N."/>
            <person name="Ivanova N."/>
            <person name="Ovchinnikova G."/>
            <person name="Vetriani C."/>
            <person name="Woyke T."/>
        </authorList>
    </citation>
    <scope>NUCLEOTIDE SEQUENCE [LARGE SCALE GENOMIC DNA]</scope>
    <source>
        <strain evidence="8">HB-1</strain>
    </source>
</reference>
<evidence type="ECO:0000313" key="9">
    <source>
        <dbReference type="Proteomes" id="UP000006362"/>
    </source>
</evidence>
<dbReference type="AlphaFoldDB" id="E8T3M5"/>
<dbReference type="Proteomes" id="UP000006362">
    <property type="component" value="Chromosome"/>
</dbReference>
<dbReference type="STRING" id="648996.Theam_0183"/>
<dbReference type="EMBL" id="CP002444">
    <property type="protein sequence ID" value="ADU96156.1"/>
    <property type="molecule type" value="Genomic_DNA"/>
</dbReference>
<dbReference type="SUPFAM" id="SSF46458">
    <property type="entry name" value="Globin-like"/>
    <property type="match status" value="1"/>
</dbReference>
<evidence type="ECO:0000256" key="1">
    <source>
        <dbReference type="ARBA" id="ARBA00004651"/>
    </source>
</evidence>
<keyword evidence="5 6" id="KW-0472">Membrane</keyword>
<evidence type="ECO:0000256" key="5">
    <source>
        <dbReference type="ARBA" id="ARBA00023136"/>
    </source>
</evidence>
<keyword evidence="4 6" id="KW-1133">Transmembrane helix</keyword>
<name>E8T3M5_THEA1</name>
<gene>
    <name evidence="8" type="ordered locus">Theam_0183</name>
</gene>
<dbReference type="InterPro" id="IPR044398">
    <property type="entry name" value="Globin-sensor_dom"/>
</dbReference>